<dbReference type="EMBL" id="JACOQI010000030">
    <property type="protein sequence ID" value="MBC5772070.1"/>
    <property type="molecule type" value="Genomic_DNA"/>
</dbReference>
<keyword evidence="2" id="KW-1185">Reference proteome</keyword>
<sequence>MEMLIVVAIIAVLVAVAIPTFSSQLHKARVATDWANVRSYYAQLQYEFMETGEINKAYLHELGTPGLNSFYLSGQEITLKAGSIWIAECPNGYNILYYCNEEHGGCQLVL</sequence>
<dbReference type="Proteomes" id="UP000620327">
    <property type="component" value="Unassembled WGS sequence"/>
</dbReference>
<dbReference type="AlphaFoldDB" id="A0A923S8T0"/>
<protein>
    <recommendedName>
        <fullName evidence="3">Prepilin-type cleavage/methylation domain-containing protein</fullName>
    </recommendedName>
</protein>
<reference evidence="1" key="1">
    <citation type="submission" date="2020-08" db="EMBL/GenBank/DDBJ databases">
        <title>Genome public.</title>
        <authorList>
            <person name="Liu C."/>
            <person name="Sun Q."/>
        </authorList>
    </citation>
    <scope>NUCLEOTIDE SEQUENCE</scope>
    <source>
        <strain evidence="1">BX15</strain>
    </source>
</reference>
<evidence type="ECO:0008006" key="3">
    <source>
        <dbReference type="Google" id="ProtNLM"/>
    </source>
</evidence>
<evidence type="ECO:0000313" key="2">
    <source>
        <dbReference type="Proteomes" id="UP000620327"/>
    </source>
</evidence>
<gene>
    <name evidence="1" type="ORF">H8Z83_17420</name>
</gene>
<name>A0A923S8T0_9FIRM</name>
<evidence type="ECO:0000313" key="1">
    <source>
        <dbReference type="EMBL" id="MBC5772070.1"/>
    </source>
</evidence>
<proteinExistence type="predicted"/>
<accession>A0A923S8T0</accession>
<comment type="caution">
    <text evidence="1">The sequence shown here is derived from an EMBL/GenBank/DDBJ whole genome shotgun (WGS) entry which is preliminary data.</text>
</comment>
<dbReference type="InterPro" id="IPR045584">
    <property type="entry name" value="Pilin-like"/>
</dbReference>
<dbReference type="Gene3D" id="3.30.700.10">
    <property type="entry name" value="Glycoprotein, Type 4 Pilin"/>
    <property type="match status" value="1"/>
</dbReference>
<dbReference type="SUPFAM" id="SSF54523">
    <property type="entry name" value="Pili subunits"/>
    <property type="match status" value="1"/>
</dbReference>
<organism evidence="1 2">
    <name type="scientific">Dysosmobacter segnis</name>
    <dbReference type="NCBI Taxonomy" id="2763042"/>
    <lineage>
        <taxon>Bacteria</taxon>
        <taxon>Bacillati</taxon>
        <taxon>Bacillota</taxon>
        <taxon>Clostridia</taxon>
        <taxon>Eubacteriales</taxon>
        <taxon>Oscillospiraceae</taxon>
        <taxon>Dysosmobacter</taxon>
    </lineage>
</organism>